<keyword evidence="1" id="KW-0949">S-adenosyl-L-methionine</keyword>
<dbReference type="InterPro" id="IPR023227">
    <property type="entry name" value="SAM_OH_AdoTrfase_C_sf"/>
</dbReference>
<dbReference type="PANTHER" id="PTHR35092">
    <property type="entry name" value="CHLORINASE MJ1651"/>
    <property type="match status" value="1"/>
</dbReference>
<dbReference type="Gene3D" id="2.40.30.90">
    <property type="entry name" value="Bacterial fluorinating enzyme like"/>
    <property type="match status" value="1"/>
</dbReference>
<proteinExistence type="inferred from homology"/>
<dbReference type="Pfam" id="PF01887">
    <property type="entry name" value="SAM_HAT_N"/>
    <property type="match status" value="1"/>
</dbReference>
<comment type="similarity">
    <text evidence="2">Belongs to the SAM hydrolase / SAM-dependent halogenase family.</text>
</comment>
<feature type="domain" description="S-adenosyl-l-methionine hydroxide adenosyltransferase C-terminal" evidence="4">
    <location>
        <begin position="168"/>
        <end position="248"/>
    </location>
</feature>
<accession>A0A9X2XX52</accession>
<dbReference type="PIRSF" id="PIRSF006779">
    <property type="entry name" value="UCP006779"/>
    <property type="match status" value="1"/>
</dbReference>
<reference evidence="5" key="1">
    <citation type="submission" date="2022-09" db="EMBL/GenBank/DDBJ databases">
        <authorList>
            <person name="Yuan C."/>
            <person name="Ke Z."/>
        </authorList>
    </citation>
    <scope>NUCLEOTIDE SEQUENCE</scope>
    <source>
        <strain evidence="5">LB-8</strain>
    </source>
</reference>
<comment type="caution">
    <text evidence="5">The sequence shown here is derived from an EMBL/GenBank/DDBJ whole genome shotgun (WGS) entry which is preliminary data.</text>
</comment>
<dbReference type="EMBL" id="JAOTIF010000005">
    <property type="protein sequence ID" value="MCU7549333.1"/>
    <property type="molecule type" value="Genomic_DNA"/>
</dbReference>
<dbReference type="Pfam" id="PF20257">
    <property type="entry name" value="SAM_HAT_C"/>
    <property type="match status" value="1"/>
</dbReference>
<sequence>MPLVTLTSDIGNQDYLVGAAKGRLLCINPEFNIIDISHSLSPFNYPQAAYVCRSAIKNFPEYSYHIILVNLFESKPEQLLLAFHHDQYIICADNGLLSMILEGKPEMVIGLPLEKTAIKNTLYCIDIAAKAITQMLNGEPAEKIGIPDVEYIEKNPLRPLLSDNWMEGQIIFIDNFENVIVNITQEQFEQQRKGRKFKIIFKRDEMIERISGSYADVPQGEKLVLFNSAGYMEIAINKGNAAGLFGLKGFKESHSQFSAVLQNRLFYQTVKVYFE</sequence>
<keyword evidence="6" id="KW-1185">Reference proteome</keyword>
<name>A0A9X2XX52_9BACT</name>
<reference evidence="5" key="2">
    <citation type="submission" date="2023-04" db="EMBL/GenBank/DDBJ databases">
        <title>Paracnuella aquatica gen. nov., sp. nov., a member of the family Chitinophagaceae isolated from a hot spring.</title>
        <authorList>
            <person name="Wang C."/>
        </authorList>
    </citation>
    <scope>NUCLEOTIDE SEQUENCE</scope>
    <source>
        <strain evidence="5">LB-8</strain>
    </source>
</reference>
<dbReference type="SUPFAM" id="SSF102522">
    <property type="entry name" value="Bacterial fluorinating enzyme, N-terminal domain"/>
    <property type="match status" value="1"/>
</dbReference>
<protein>
    <submittedName>
        <fullName evidence="5">SAM-dependent chlorinase/fluorinase</fullName>
    </submittedName>
</protein>
<dbReference type="InterPro" id="IPR023228">
    <property type="entry name" value="SAM_OH_AdoTrfase_N_sf"/>
</dbReference>
<dbReference type="PANTHER" id="PTHR35092:SF1">
    <property type="entry name" value="CHLORINASE MJ1651"/>
    <property type="match status" value="1"/>
</dbReference>
<evidence type="ECO:0000313" key="5">
    <source>
        <dbReference type="EMBL" id="MCU7549333.1"/>
    </source>
</evidence>
<dbReference type="AlphaFoldDB" id="A0A9X2XX52"/>
<gene>
    <name evidence="5" type="ORF">OCK74_09425</name>
</gene>
<dbReference type="SUPFAM" id="SSF101852">
    <property type="entry name" value="Bacterial fluorinating enzyme, C-terminal domain"/>
    <property type="match status" value="1"/>
</dbReference>
<dbReference type="Proteomes" id="UP001155483">
    <property type="component" value="Unassembled WGS sequence"/>
</dbReference>
<feature type="domain" description="S-adenosyl-l-methionine hydroxide adenosyltransferase N-terminal" evidence="3">
    <location>
        <begin position="4"/>
        <end position="145"/>
    </location>
</feature>
<evidence type="ECO:0000259" key="4">
    <source>
        <dbReference type="Pfam" id="PF20257"/>
    </source>
</evidence>
<evidence type="ECO:0000313" key="6">
    <source>
        <dbReference type="Proteomes" id="UP001155483"/>
    </source>
</evidence>
<dbReference type="InterPro" id="IPR046469">
    <property type="entry name" value="SAM_HAT_N"/>
</dbReference>
<evidence type="ECO:0000259" key="3">
    <source>
        <dbReference type="Pfam" id="PF01887"/>
    </source>
</evidence>
<organism evidence="5 6">
    <name type="scientific">Paraflavisolibacter caeni</name>
    <dbReference type="NCBI Taxonomy" id="2982496"/>
    <lineage>
        <taxon>Bacteria</taxon>
        <taxon>Pseudomonadati</taxon>
        <taxon>Bacteroidota</taxon>
        <taxon>Chitinophagia</taxon>
        <taxon>Chitinophagales</taxon>
        <taxon>Chitinophagaceae</taxon>
        <taxon>Paraflavisolibacter</taxon>
    </lineage>
</organism>
<evidence type="ECO:0000256" key="1">
    <source>
        <dbReference type="ARBA" id="ARBA00022691"/>
    </source>
</evidence>
<evidence type="ECO:0000256" key="2">
    <source>
        <dbReference type="ARBA" id="ARBA00024035"/>
    </source>
</evidence>
<dbReference type="InterPro" id="IPR046470">
    <property type="entry name" value="SAM_HAT_C"/>
</dbReference>
<dbReference type="InterPro" id="IPR002747">
    <property type="entry name" value="SAM_OH_AdoTrfase"/>
</dbReference>
<dbReference type="Gene3D" id="3.40.50.10790">
    <property type="entry name" value="S-adenosyl-l-methionine hydroxide adenosyltransferase, N-terminal"/>
    <property type="match status" value="1"/>
</dbReference>
<dbReference type="RefSeq" id="WP_279296774.1">
    <property type="nucleotide sequence ID" value="NZ_JAOTIF010000005.1"/>
</dbReference>